<protein>
    <submittedName>
        <fullName evidence="2">Uncharacterized protein</fullName>
    </submittedName>
</protein>
<comment type="caution">
    <text evidence="2">The sequence shown here is derived from an EMBL/GenBank/DDBJ whole genome shotgun (WGS) entry which is preliminary data.</text>
</comment>
<gene>
    <name evidence="2" type="ORF">BSTOLATCC_MIC3520</name>
</gene>
<evidence type="ECO:0000313" key="2">
    <source>
        <dbReference type="EMBL" id="CAG9311228.1"/>
    </source>
</evidence>
<name>A0AAU9ISF5_9CILI</name>
<keyword evidence="3" id="KW-1185">Reference proteome</keyword>
<reference evidence="2" key="1">
    <citation type="submission" date="2021-09" db="EMBL/GenBank/DDBJ databases">
        <authorList>
            <consortium name="AG Swart"/>
            <person name="Singh M."/>
            <person name="Singh A."/>
            <person name="Seah K."/>
            <person name="Emmerich C."/>
        </authorList>
    </citation>
    <scope>NUCLEOTIDE SEQUENCE</scope>
    <source>
        <strain evidence="2">ATCC30299</strain>
    </source>
</reference>
<organism evidence="2 3">
    <name type="scientific">Blepharisma stoltei</name>
    <dbReference type="NCBI Taxonomy" id="1481888"/>
    <lineage>
        <taxon>Eukaryota</taxon>
        <taxon>Sar</taxon>
        <taxon>Alveolata</taxon>
        <taxon>Ciliophora</taxon>
        <taxon>Postciliodesmatophora</taxon>
        <taxon>Heterotrichea</taxon>
        <taxon>Heterotrichida</taxon>
        <taxon>Blepharismidae</taxon>
        <taxon>Blepharisma</taxon>
    </lineage>
</organism>
<sequence>MESKSYKWLLTQLVNRKLPLKILEAGICRGDKLTDWFCTDTNGIVTKKSTKVINRTKYLLIHFLNACVPMLEQYIPDKVICYLYHTDGKRIILAKEVIELAENQLHGLQVRSIHMALVTAKSTDKIYKIKAWNEQGELHTELLYGKFIREDGEVARDVIISEKAMWLTMYIAETVYHTYCQFIESLKYEMVVDQSSQLYLLNITELAFHQTTSPSLNNDFRLRKKSFHRAMPEEEESSEDLTDEEVHKDELESRKTPLIAYVLKDFTKKARVDQNRFKISLEREPKRNSPTFLSMVANTIDKERRREINAKMFAKSRLEVVKQRSLSKRRIFHLNSLKSQSKLSSESQNITNLKDLLFYLEKTRPKNWIKDQPKELILSPGLDKRGYRTERNSTNVSDFSPPPTVSRHRKTQSSCSILKTGEALKLWLNQEACRLEAKHSRHSSSCK</sequence>
<evidence type="ECO:0000256" key="1">
    <source>
        <dbReference type="SAM" id="MobiDB-lite"/>
    </source>
</evidence>
<dbReference type="Proteomes" id="UP001162131">
    <property type="component" value="Unassembled WGS sequence"/>
</dbReference>
<proteinExistence type="predicted"/>
<dbReference type="EMBL" id="CAJZBQ010000004">
    <property type="protein sequence ID" value="CAG9311228.1"/>
    <property type="molecule type" value="Genomic_DNA"/>
</dbReference>
<dbReference type="AlphaFoldDB" id="A0AAU9ISF5"/>
<accession>A0AAU9ISF5</accession>
<evidence type="ECO:0000313" key="3">
    <source>
        <dbReference type="Proteomes" id="UP001162131"/>
    </source>
</evidence>
<feature type="compositionally biased region" description="Basic and acidic residues" evidence="1">
    <location>
        <begin position="382"/>
        <end position="391"/>
    </location>
</feature>
<feature type="region of interest" description="Disordered" evidence="1">
    <location>
        <begin position="380"/>
        <end position="412"/>
    </location>
</feature>